<dbReference type="GO" id="GO:0051607">
    <property type="term" value="P:defense response to virus"/>
    <property type="evidence" value="ECO:0007669"/>
    <property type="project" value="UniProtKB-KW"/>
</dbReference>
<name>A0A1D9GQP3_9GAMM</name>
<keyword evidence="3" id="KW-0949">S-adenosyl-L-methionine</keyword>
<dbReference type="InterPro" id="IPR007197">
    <property type="entry name" value="rSAM"/>
</dbReference>
<dbReference type="Proteomes" id="UP000177445">
    <property type="component" value="Chromosome"/>
</dbReference>
<dbReference type="CDD" id="cd01335">
    <property type="entry name" value="Radical_SAM"/>
    <property type="match status" value="1"/>
</dbReference>
<comment type="cofactor">
    <cofactor evidence="1">
        <name>[4Fe-4S] cluster</name>
        <dbReference type="ChEBI" id="CHEBI:49883"/>
    </cofactor>
</comment>
<proteinExistence type="predicted"/>
<dbReference type="SFLD" id="SFLDG01088">
    <property type="entry name" value="antiviral_proteins"/>
    <property type="match status" value="1"/>
</dbReference>
<sequence length="307" mass="35088">MLHYNAHNPKQLVINWHLTEACNYSCRYCYAHWQRDESVKDLIRQDYQIHQLLSELRGFFDPINSRNPLAWKMAWSNTRLNIAGGEPLLFPSVVEDTVKFARRVGLRASLITNGSLLTERIARRIGSSLEVLGISIDSAQPFSNRLIGRINSQGEFLDLGQLQRAVEAIRERNPAIKIKLNTVVNRVNWQDDFSDLISLIQPDKWKVLRVLPVTDQSMTITDEEFQFFLNRHRKYGKIAVIEDNQDMVESYIMVDPQGRFFQNSPCSAGYEYSQPILGVGAEKAFSQVNFDVDKFSSRYPGNGGGVA</sequence>
<evidence type="ECO:0000256" key="3">
    <source>
        <dbReference type="ARBA" id="ARBA00022691"/>
    </source>
</evidence>
<dbReference type="AlphaFoldDB" id="A0A1D9GQP3"/>
<evidence type="ECO:0000259" key="9">
    <source>
        <dbReference type="PROSITE" id="PS51918"/>
    </source>
</evidence>
<dbReference type="EMBL" id="CP017715">
    <property type="protein sequence ID" value="AOY89932.1"/>
    <property type="molecule type" value="Genomic_DNA"/>
</dbReference>
<dbReference type="SUPFAM" id="SSF102114">
    <property type="entry name" value="Radical SAM enzymes"/>
    <property type="match status" value="1"/>
</dbReference>
<dbReference type="InterPro" id="IPR051196">
    <property type="entry name" value="RSAD2/Viperin_antiviral"/>
</dbReference>
<evidence type="ECO:0000256" key="5">
    <source>
        <dbReference type="ARBA" id="ARBA00023004"/>
    </source>
</evidence>
<dbReference type="KEGG" id="msq:BKP64_18155"/>
<keyword evidence="7" id="KW-0051">Antiviral defense</keyword>
<organism evidence="10 11">
    <name type="scientific">Marinobacter salinus</name>
    <dbReference type="NCBI Taxonomy" id="1874317"/>
    <lineage>
        <taxon>Bacteria</taxon>
        <taxon>Pseudomonadati</taxon>
        <taxon>Pseudomonadota</taxon>
        <taxon>Gammaproteobacteria</taxon>
        <taxon>Pseudomonadales</taxon>
        <taxon>Marinobacteraceae</taxon>
        <taxon>Marinobacter</taxon>
    </lineage>
</organism>
<evidence type="ECO:0000313" key="11">
    <source>
        <dbReference type="Proteomes" id="UP000177445"/>
    </source>
</evidence>
<dbReference type="SFLD" id="SFLDS00029">
    <property type="entry name" value="Radical_SAM"/>
    <property type="match status" value="1"/>
</dbReference>
<accession>A0A1D9GQP3</accession>
<dbReference type="SFLD" id="SFLDG01067">
    <property type="entry name" value="SPASM/twitch_domain_containing"/>
    <property type="match status" value="1"/>
</dbReference>
<evidence type="ECO:0000313" key="10">
    <source>
        <dbReference type="EMBL" id="AOY89932.1"/>
    </source>
</evidence>
<dbReference type="Gene3D" id="3.20.20.70">
    <property type="entry name" value="Aldolase class I"/>
    <property type="match status" value="1"/>
</dbReference>
<evidence type="ECO:0000256" key="2">
    <source>
        <dbReference type="ARBA" id="ARBA00022485"/>
    </source>
</evidence>
<evidence type="ECO:0000256" key="4">
    <source>
        <dbReference type="ARBA" id="ARBA00022723"/>
    </source>
</evidence>
<dbReference type="PANTHER" id="PTHR21339:SF0">
    <property type="entry name" value="S-ADENOSYLMETHIONINE-DEPENDENT NUCLEOTIDE DEHYDRATASE RSAD2"/>
    <property type="match status" value="1"/>
</dbReference>
<dbReference type="PANTHER" id="PTHR21339">
    <property type="entry name" value="RADICAL S-ADENOSYL METHIONINE DOMAIN-CONTAINING PROTEIN 2"/>
    <property type="match status" value="1"/>
</dbReference>
<dbReference type="Pfam" id="PF04055">
    <property type="entry name" value="Radical_SAM"/>
    <property type="match status" value="1"/>
</dbReference>
<reference evidence="10 11" key="1">
    <citation type="submission" date="2016-10" db="EMBL/GenBank/DDBJ databases">
        <title>Marinobacter salinus sp. nov., a moderately halophilic bacterium isolated from a tidal flat environment.</title>
        <authorList>
            <person name="Park S.-J."/>
        </authorList>
    </citation>
    <scope>NUCLEOTIDE SEQUENCE [LARGE SCALE GENOMIC DNA]</scope>
    <source>
        <strain evidence="10 11">Hb8</strain>
    </source>
</reference>
<evidence type="ECO:0000256" key="7">
    <source>
        <dbReference type="ARBA" id="ARBA00023118"/>
    </source>
</evidence>
<dbReference type="RefSeq" id="WP_070973180.1">
    <property type="nucleotide sequence ID" value="NZ_CP017715.1"/>
</dbReference>
<dbReference type="STRING" id="1874317.BKP64_18155"/>
<dbReference type="GO" id="GO:0003824">
    <property type="term" value="F:catalytic activity"/>
    <property type="evidence" value="ECO:0007669"/>
    <property type="project" value="InterPro"/>
</dbReference>
<keyword evidence="11" id="KW-1185">Reference proteome</keyword>
<protein>
    <recommendedName>
        <fullName evidence="8">S-adenosylmethionine-dependent nucleotide dehydratase</fullName>
    </recommendedName>
</protein>
<keyword evidence="6" id="KW-0411">Iron-sulfur</keyword>
<dbReference type="InterPro" id="IPR013785">
    <property type="entry name" value="Aldolase_TIM"/>
</dbReference>
<evidence type="ECO:0000256" key="8">
    <source>
        <dbReference type="ARBA" id="ARBA00039667"/>
    </source>
</evidence>
<keyword evidence="5" id="KW-0408">Iron</keyword>
<evidence type="ECO:0000256" key="1">
    <source>
        <dbReference type="ARBA" id="ARBA00001966"/>
    </source>
</evidence>
<dbReference type="InterPro" id="IPR058240">
    <property type="entry name" value="rSAM_sf"/>
</dbReference>
<dbReference type="OrthoDB" id="9792276at2"/>
<evidence type="ECO:0000256" key="6">
    <source>
        <dbReference type="ARBA" id="ARBA00023014"/>
    </source>
</evidence>
<keyword evidence="4" id="KW-0479">Metal-binding</keyword>
<keyword evidence="2" id="KW-0004">4Fe-4S</keyword>
<feature type="domain" description="Radical SAM core" evidence="9">
    <location>
        <begin position="8"/>
        <end position="239"/>
    </location>
</feature>
<dbReference type="GO" id="GO:0051539">
    <property type="term" value="F:4 iron, 4 sulfur cluster binding"/>
    <property type="evidence" value="ECO:0007669"/>
    <property type="project" value="UniProtKB-KW"/>
</dbReference>
<gene>
    <name evidence="10" type="ORF">BKP64_18155</name>
</gene>
<dbReference type="GO" id="GO:0046872">
    <property type="term" value="F:metal ion binding"/>
    <property type="evidence" value="ECO:0007669"/>
    <property type="project" value="UniProtKB-KW"/>
</dbReference>
<dbReference type="PROSITE" id="PS51918">
    <property type="entry name" value="RADICAL_SAM"/>
    <property type="match status" value="1"/>
</dbReference>
<dbReference type="NCBIfam" id="NF038283">
    <property type="entry name" value="viperin_w_prok"/>
    <property type="match status" value="1"/>
</dbReference>